<keyword evidence="3" id="KW-1185">Reference proteome</keyword>
<name>A0A3S1B3P3_9BACT</name>
<comment type="caution">
    <text evidence="2">The sequence shown here is derived from an EMBL/GenBank/DDBJ whole genome shotgun (WGS) entry which is preliminary data.</text>
</comment>
<dbReference type="AlphaFoldDB" id="A0A3S1B3P3"/>
<evidence type="ECO:0000256" key="1">
    <source>
        <dbReference type="SAM" id="MobiDB-lite"/>
    </source>
</evidence>
<feature type="region of interest" description="Disordered" evidence="1">
    <location>
        <begin position="1"/>
        <end position="61"/>
    </location>
</feature>
<organism evidence="2 3">
    <name type="scientific">Chitinophaga solisilvae</name>
    <dbReference type="NCBI Taxonomy" id="1233460"/>
    <lineage>
        <taxon>Bacteria</taxon>
        <taxon>Pseudomonadati</taxon>
        <taxon>Bacteroidota</taxon>
        <taxon>Chitinophagia</taxon>
        <taxon>Chitinophagales</taxon>
        <taxon>Chitinophagaceae</taxon>
        <taxon>Chitinophaga</taxon>
    </lineage>
</organism>
<feature type="compositionally biased region" description="Polar residues" evidence="1">
    <location>
        <begin position="30"/>
        <end position="42"/>
    </location>
</feature>
<sequence length="61" mass="6757">MTIKKSLAQQREIKTTKRNNAQLQPGKGSSGKSWNADGNNVQEGYDEKEPKKKPAASRKKA</sequence>
<accession>A0A3S1B3P3</accession>
<reference evidence="2" key="1">
    <citation type="submission" date="2020-05" db="EMBL/GenBank/DDBJ databases">
        <title>Chitinophaga laudate sp. nov., isolated from a tropical peat swamp.</title>
        <authorList>
            <person name="Goh C.B.S."/>
            <person name="Lee M.S."/>
            <person name="Parimannan S."/>
            <person name="Pasbakhsh P."/>
            <person name="Yule C.M."/>
            <person name="Rajandas H."/>
            <person name="Loke S."/>
            <person name="Croft L."/>
            <person name="Tan J.B.L."/>
        </authorList>
    </citation>
    <scope>NUCLEOTIDE SEQUENCE</scope>
    <source>
        <strain evidence="2">Mgbs1</strain>
    </source>
</reference>
<gene>
    <name evidence="2" type="ORF">ECE50_007200</name>
</gene>
<evidence type="ECO:0000313" key="2">
    <source>
        <dbReference type="EMBL" id="NSL86610.1"/>
    </source>
</evidence>
<proteinExistence type="predicted"/>
<dbReference type="EMBL" id="RIAR02000001">
    <property type="protein sequence ID" value="NSL86610.1"/>
    <property type="molecule type" value="Genomic_DNA"/>
</dbReference>
<protein>
    <submittedName>
        <fullName evidence="2">Uncharacterized protein</fullName>
    </submittedName>
</protein>
<dbReference type="Proteomes" id="UP000281028">
    <property type="component" value="Unassembled WGS sequence"/>
</dbReference>
<evidence type="ECO:0000313" key="3">
    <source>
        <dbReference type="Proteomes" id="UP000281028"/>
    </source>
</evidence>